<dbReference type="EMBL" id="CP031078">
    <property type="protein sequence ID" value="AYF00823.1"/>
    <property type="molecule type" value="Genomic_DNA"/>
</dbReference>
<dbReference type="Gene3D" id="1.20.1260.10">
    <property type="match status" value="1"/>
</dbReference>
<feature type="domain" description="DUF4142" evidence="2">
    <location>
        <begin position="32"/>
        <end position="155"/>
    </location>
</feature>
<feature type="chain" id="PRO_5017221067" evidence="1">
    <location>
        <begin position="25"/>
        <end position="161"/>
    </location>
</feature>
<dbReference type="RefSeq" id="WP_158594972.1">
    <property type="nucleotide sequence ID" value="NZ_CP031078.1"/>
</dbReference>
<protein>
    <submittedName>
        <fullName evidence="3">DUF4142 domain-containing protein</fullName>
    </submittedName>
</protein>
<sequence length="161" mass="16882">MKRRTLFAAGAVAAVLPVARMSFAQTAPDADMQAILMGGNFSLLSSRAAADKGTDPAVKAFAALEVAEQEAVARAFGATPSDQVAPEHAALLEQMTAMEPGAEFDRQYLAAQMQGHEQLRALHAAYAENGQNPTARGASIVGVPAIDSHMSMLRAISERMG</sequence>
<evidence type="ECO:0000313" key="3">
    <source>
        <dbReference type="EMBL" id="AYF00823.1"/>
    </source>
</evidence>
<name>A0A386UJH2_9RHOB</name>
<dbReference type="InterPro" id="IPR012347">
    <property type="entry name" value="Ferritin-like"/>
</dbReference>
<evidence type="ECO:0000313" key="4">
    <source>
        <dbReference type="Proteomes" id="UP000272010"/>
    </source>
</evidence>
<accession>A0A386UJH2</accession>
<evidence type="ECO:0000259" key="2">
    <source>
        <dbReference type="Pfam" id="PF13628"/>
    </source>
</evidence>
<dbReference type="AlphaFoldDB" id="A0A386UJH2"/>
<proteinExistence type="predicted"/>
<dbReference type="Pfam" id="PF13628">
    <property type="entry name" value="DUF4142"/>
    <property type="match status" value="1"/>
</dbReference>
<evidence type="ECO:0000256" key="1">
    <source>
        <dbReference type="SAM" id="SignalP"/>
    </source>
</evidence>
<feature type="signal peptide" evidence="1">
    <location>
        <begin position="1"/>
        <end position="24"/>
    </location>
</feature>
<keyword evidence="1" id="KW-0732">Signal</keyword>
<organism evidence="3 4">
    <name type="scientific">Paracoccus yeei</name>
    <dbReference type="NCBI Taxonomy" id="147645"/>
    <lineage>
        <taxon>Bacteria</taxon>
        <taxon>Pseudomonadati</taxon>
        <taxon>Pseudomonadota</taxon>
        <taxon>Alphaproteobacteria</taxon>
        <taxon>Rhodobacterales</taxon>
        <taxon>Paracoccaceae</taxon>
        <taxon>Paracoccus</taxon>
    </lineage>
</organism>
<gene>
    <name evidence="3" type="ORF">PY32053_01167</name>
</gene>
<dbReference type="InterPro" id="IPR025419">
    <property type="entry name" value="DUF4142"/>
</dbReference>
<reference evidence="4" key="1">
    <citation type="submission" date="2018-07" db="EMBL/GenBank/DDBJ databases">
        <title>Genome Structure of the Opportunistic Pathogen Paracoccus yeei (Alphaproteobacteria) and Identification of Putative Virulence Factors.</title>
        <authorList>
            <person name="Lasek R."/>
            <person name="Szuplewska M."/>
            <person name="Mitura M."/>
            <person name="Decewicz P."/>
            <person name="Chmielowska C."/>
            <person name="Pawlot A."/>
            <person name="Sentkowska D."/>
            <person name="Czarnecki J."/>
            <person name="Bartosik D."/>
        </authorList>
    </citation>
    <scope>NUCLEOTIDE SEQUENCE [LARGE SCALE GENOMIC DNA]</scope>
    <source>
        <strain evidence="4">CCUG 32053</strain>
    </source>
</reference>
<dbReference type="Proteomes" id="UP000272010">
    <property type="component" value="Chromosome"/>
</dbReference>